<gene>
    <name evidence="1" type="ORF">BJ878DRAFT_391266</name>
</gene>
<keyword evidence="2" id="KW-1185">Reference proteome</keyword>
<dbReference type="OrthoDB" id="2906425at2759"/>
<comment type="caution">
    <text evidence="1">The sequence shown here is derived from an EMBL/GenBank/DDBJ whole genome shotgun (WGS) entry which is preliminary data.</text>
</comment>
<evidence type="ECO:0000313" key="2">
    <source>
        <dbReference type="Proteomes" id="UP000887226"/>
    </source>
</evidence>
<name>A0A9P7Z1E1_9HELO</name>
<reference evidence="1" key="1">
    <citation type="journal article" date="2021" name="IMA Fungus">
        <title>Genomic characterization of three marine fungi, including Emericellopsis atlantica sp. nov. with signatures of a generalist lifestyle and marine biomass degradation.</title>
        <authorList>
            <person name="Hagestad O.C."/>
            <person name="Hou L."/>
            <person name="Andersen J.H."/>
            <person name="Hansen E.H."/>
            <person name="Altermark B."/>
            <person name="Li C."/>
            <person name="Kuhnert E."/>
            <person name="Cox R.J."/>
            <person name="Crous P.W."/>
            <person name="Spatafora J.W."/>
            <person name="Lail K."/>
            <person name="Amirebrahimi M."/>
            <person name="Lipzen A."/>
            <person name="Pangilinan J."/>
            <person name="Andreopoulos W."/>
            <person name="Hayes R.D."/>
            <person name="Ng V."/>
            <person name="Grigoriev I.V."/>
            <person name="Jackson S.A."/>
            <person name="Sutton T.D.S."/>
            <person name="Dobson A.D.W."/>
            <person name="Rama T."/>
        </authorList>
    </citation>
    <scope>NUCLEOTIDE SEQUENCE</scope>
    <source>
        <strain evidence="1">TRa3180A</strain>
    </source>
</reference>
<feature type="non-terminal residue" evidence="1">
    <location>
        <position position="1"/>
    </location>
</feature>
<evidence type="ECO:0000313" key="1">
    <source>
        <dbReference type="EMBL" id="KAG9243654.1"/>
    </source>
</evidence>
<dbReference type="AlphaFoldDB" id="A0A9P7Z1E1"/>
<feature type="non-terminal residue" evidence="1">
    <location>
        <position position="111"/>
    </location>
</feature>
<protein>
    <submittedName>
        <fullName evidence="1">Uncharacterized protein</fullName>
    </submittedName>
</protein>
<organism evidence="1 2">
    <name type="scientific">Calycina marina</name>
    <dbReference type="NCBI Taxonomy" id="1763456"/>
    <lineage>
        <taxon>Eukaryota</taxon>
        <taxon>Fungi</taxon>
        <taxon>Dikarya</taxon>
        <taxon>Ascomycota</taxon>
        <taxon>Pezizomycotina</taxon>
        <taxon>Leotiomycetes</taxon>
        <taxon>Helotiales</taxon>
        <taxon>Pezizellaceae</taxon>
        <taxon>Calycina</taxon>
    </lineage>
</organism>
<proteinExistence type="predicted"/>
<sequence>NEATALKLVREKTMVPVPQVLDVVENDDDNCLTVESVNGIELTKLKDVCRQEPNHEVVPDSHTKKNSTVCQTTANQNAERFTKESMLPQLKRLKSSQNGLNGVVILPPWVT</sequence>
<accession>A0A9P7Z1E1</accession>
<dbReference type="EMBL" id="MU253961">
    <property type="protein sequence ID" value="KAG9243654.1"/>
    <property type="molecule type" value="Genomic_DNA"/>
</dbReference>
<dbReference type="Proteomes" id="UP000887226">
    <property type="component" value="Unassembled WGS sequence"/>
</dbReference>